<name>A0AAV2ZCS2_9STRA</name>
<accession>A0AAV2ZCS2</accession>
<sequence>MDYSQNLTLPSTYETPSQWYFLTLH</sequence>
<dbReference type="AlphaFoldDB" id="A0AAV2ZCS2"/>
<comment type="caution">
    <text evidence="1">The sequence shown here is derived from an EMBL/GenBank/DDBJ whole genome shotgun (WGS) entry which is preliminary data.</text>
</comment>
<organism evidence="1 2">
    <name type="scientific">Lagenidium giganteum</name>
    <dbReference type="NCBI Taxonomy" id="4803"/>
    <lineage>
        <taxon>Eukaryota</taxon>
        <taxon>Sar</taxon>
        <taxon>Stramenopiles</taxon>
        <taxon>Oomycota</taxon>
        <taxon>Peronosporomycetes</taxon>
        <taxon>Pythiales</taxon>
        <taxon>Pythiaceae</taxon>
    </lineage>
</organism>
<proteinExistence type="predicted"/>
<reference evidence="1" key="2">
    <citation type="journal article" date="2023" name="Microbiol Resour">
        <title>Decontamination and Annotation of the Draft Genome Sequence of the Oomycete Lagenidium giganteum ARSEF 373.</title>
        <authorList>
            <person name="Morgan W.R."/>
            <person name="Tartar A."/>
        </authorList>
    </citation>
    <scope>NUCLEOTIDE SEQUENCE</scope>
    <source>
        <strain evidence="1">ARSEF 373</strain>
    </source>
</reference>
<gene>
    <name evidence="1" type="ORF">N0F65_011085</name>
</gene>
<dbReference type="Proteomes" id="UP001146120">
    <property type="component" value="Unassembled WGS sequence"/>
</dbReference>
<dbReference type="EMBL" id="DAKRPA010000007">
    <property type="protein sequence ID" value="DBA04537.1"/>
    <property type="molecule type" value="Genomic_DNA"/>
</dbReference>
<evidence type="ECO:0000313" key="2">
    <source>
        <dbReference type="Proteomes" id="UP001146120"/>
    </source>
</evidence>
<reference evidence="1" key="1">
    <citation type="submission" date="2022-11" db="EMBL/GenBank/DDBJ databases">
        <authorList>
            <person name="Morgan W.R."/>
            <person name="Tartar A."/>
        </authorList>
    </citation>
    <scope>NUCLEOTIDE SEQUENCE</scope>
    <source>
        <strain evidence="1">ARSEF 373</strain>
    </source>
</reference>
<protein>
    <submittedName>
        <fullName evidence="1">Uncharacterized protein</fullName>
    </submittedName>
</protein>
<evidence type="ECO:0000313" key="1">
    <source>
        <dbReference type="EMBL" id="DBA04537.1"/>
    </source>
</evidence>
<keyword evidence="2" id="KW-1185">Reference proteome</keyword>